<accession>A0A5B7IQH3</accession>
<evidence type="ECO:0000256" key="1">
    <source>
        <dbReference type="SAM" id="MobiDB-lite"/>
    </source>
</evidence>
<comment type="caution">
    <text evidence="2">The sequence shown here is derived from an EMBL/GenBank/DDBJ whole genome shotgun (WGS) entry which is preliminary data.</text>
</comment>
<feature type="compositionally biased region" description="Acidic residues" evidence="1">
    <location>
        <begin position="64"/>
        <end position="86"/>
    </location>
</feature>
<name>A0A5B7IQH3_PORTR</name>
<feature type="compositionally biased region" description="Basic and acidic residues" evidence="1">
    <location>
        <begin position="41"/>
        <end position="63"/>
    </location>
</feature>
<dbReference type="AlphaFoldDB" id="A0A5B7IQH3"/>
<proteinExistence type="predicted"/>
<feature type="compositionally biased region" description="Acidic residues" evidence="1">
    <location>
        <begin position="121"/>
        <end position="133"/>
    </location>
</feature>
<feature type="compositionally biased region" description="Basic and acidic residues" evidence="1">
    <location>
        <begin position="134"/>
        <end position="144"/>
    </location>
</feature>
<sequence>MACQPYTSLSAPCLRPTTTTQDCLAEAIPELTTSVAAPNLHHTEHPTEKEAGTDQGRRDKAKDVDEEQEEEKDEVDEEDEENEEVDVERNTSVDDIPLPAATKPANPRRAHESDAAPSTSSDDDETSSDDEEDNRTQHSERPAKPDNQAEDEGWVTKKKKRRQKAKVAPTPRIKSSAALRGSSGITKLRLENKSGRVVEEKLKGYYNHVNQQFIGMIKGCNGDCNGLYRYPTKVTPGNSVVDVV</sequence>
<evidence type="ECO:0000313" key="3">
    <source>
        <dbReference type="Proteomes" id="UP000324222"/>
    </source>
</evidence>
<feature type="region of interest" description="Disordered" evidence="1">
    <location>
        <begin position="34"/>
        <end position="180"/>
    </location>
</feature>
<keyword evidence="3" id="KW-1185">Reference proteome</keyword>
<dbReference type="EMBL" id="VSRR010063650">
    <property type="protein sequence ID" value="MPC83836.1"/>
    <property type="molecule type" value="Genomic_DNA"/>
</dbReference>
<evidence type="ECO:0000313" key="2">
    <source>
        <dbReference type="EMBL" id="MPC83836.1"/>
    </source>
</evidence>
<feature type="compositionally biased region" description="Basic residues" evidence="1">
    <location>
        <begin position="156"/>
        <end position="165"/>
    </location>
</feature>
<protein>
    <submittedName>
        <fullName evidence="2">Uncharacterized protein</fullName>
    </submittedName>
</protein>
<dbReference type="Proteomes" id="UP000324222">
    <property type="component" value="Unassembled WGS sequence"/>
</dbReference>
<reference evidence="2 3" key="1">
    <citation type="submission" date="2019-05" db="EMBL/GenBank/DDBJ databases">
        <title>Another draft genome of Portunus trituberculatus and its Hox gene families provides insights of decapod evolution.</title>
        <authorList>
            <person name="Jeong J.-H."/>
            <person name="Song I."/>
            <person name="Kim S."/>
            <person name="Choi T."/>
            <person name="Kim D."/>
            <person name="Ryu S."/>
            <person name="Kim W."/>
        </authorList>
    </citation>
    <scope>NUCLEOTIDE SEQUENCE [LARGE SCALE GENOMIC DNA]</scope>
    <source>
        <tissue evidence="2">Muscle</tissue>
    </source>
</reference>
<gene>
    <name evidence="2" type="ORF">E2C01_078555</name>
</gene>
<organism evidence="2 3">
    <name type="scientific">Portunus trituberculatus</name>
    <name type="common">Swimming crab</name>
    <name type="synonym">Neptunus trituberculatus</name>
    <dbReference type="NCBI Taxonomy" id="210409"/>
    <lineage>
        <taxon>Eukaryota</taxon>
        <taxon>Metazoa</taxon>
        <taxon>Ecdysozoa</taxon>
        <taxon>Arthropoda</taxon>
        <taxon>Crustacea</taxon>
        <taxon>Multicrustacea</taxon>
        <taxon>Malacostraca</taxon>
        <taxon>Eumalacostraca</taxon>
        <taxon>Eucarida</taxon>
        <taxon>Decapoda</taxon>
        <taxon>Pleocyemata</taxon>
        <taxon>Brachyura</taxon>
        <taxon>Eubrachyura</taxon>
        <taxon>Portunoidea</taxon>
        <taxon>Portunidae</taxon>
        <taxon>Portuninae</taxon>
        <taxon>Portunus</taxon>
    </lineage>
</organism>